<feature type="compositionally biased region" description="Pro residues" evidence="1">
    <location>
        <begin position="461"/>
        <end position="473"/>
    </location>
</feature>
<feature type="region of interest" description="Disordered" evidence="1">
    <location>
        <begin position="403"/>
        <end position="486"/>
    </location>
</feature>
<dbReference type="GO" id="GO:0005886">
    <property type="term" value="C:plasma membrane"/>
    <property type="evidence" value="ECO:0007669"/>
    <property type="project" value="TreeGrafter"/>
</dbReference>
<dbReference type="PANTHER" id="PTHR11188">
    <property type="entry name" value="ARRESTIN DOMAIN CONTAINING PROTEIN"/>
    <property type="match status" value="1"/>
</dbReference>
<organism evidence="3 4">
    <name type="scientific">Verruconis gallopava</name>
    <dbReference type="NCBI Taxonomy" id="253628"/>
    <lineage>
        <taxon>Eukaryota</taxon>
        <taxon>Fungi</taxon>
        <taxon>Dikarya</taxon>
        <taxon>Ascomycota</taxon>
        <taxon>Pezizomycotina</taxon>
        <taxon>Dothideomycetes</taxon>
        <taxon>Pleosporomycetidae</taxon>
        <taxon>Venturiales</taxon>
        <taxon>Sympoventuriaceae</taxon>
        <taxon>Verruconis</taxon>
    </lineage>
</organism>
<reference evidence="3 4" key="1">
    <citation type="submission" date="2015-01" db="EMBL/GenBank/DDBJ databases">
        <title>The Genome Sequence of Ochroconis gallopava CBS43764.</title>
        <authorList>
            <consortium name="The Broad Institute Genomics Platform"/>
            <person name="Cuomo C."/>
            <person name="de Hoog S."/>
            <person name="Gorbushina A."/>
            <person name="Stielow B."/>
            <person name="Teixiera M."/>
            <person name="Abouelleil A."/>
            <person name="Chapman S.B."/>
            <person name="Priest M."/>
            <person name="Young S.K."/>
            <person name="Wortman J."/>
            <person name="Nusbaum C."/>
            <person name="Birren B."/>
        </authorList>
    </citation>
    <scope>NUCLEOTIDE SEQUENCE [LARGE SCALE GENOMIC DNA]</scope>
    <source>
        <strain evidence="3 4">CBS 43764</strain>
    </source>
</reference>
<dbReference type="VEuPathDB" id="FungiDB:PV09_06381"/>
<dbReference type="GO" id="GO:0031625">
    <property type="term" value="F:ubiquitin protein ligase binding"/>
    <property type="evidence" value="ECO:0007669"/>
    <property type="project" value="TreeGrafter"/>
</dbReference>
<dbReference type="InterPro" id="IPR011021">
    <property type="entry name" value="Arrestin-like_N"/>
</dbReference>
<gene>
    <name evidence="3" type="ORF">PV09_06381</name>
</gene>
<dbReference type="InterPro" id="IPR014752">
    <property type="entry name" value="Arrestin-like_C"/>
</dbReference>
<dbReference type="Pfam" id="PF00339">
    <property type="entry name" value="Arrestin_N"/>
    <property type="match status" value="1"/>
</dbReference>
<dbReference type="InterPro" id="IPR014756">
    <property type="entry name" value="Ig_E-set"/>
</dbReference>
<dbReference type="GO" id="GO:0005829">
    <property type="term" value="C:cytosol"/>
    <property type="evidence" value="ECO:0007669"/>
    <property type="project" value="TreeGrafter"/>
</dbReference>
<dbReference type="HOGENOM" id="CLU_016622_2_0_1"/>
<dbReference type="Gene3D" id="2.60.40.640">
    <property type="match status" value="1"/>
</dbReference>
<dbReference type="AlphaFoldDB" id="A0A0D1YNB5"/>
<dbReference type="GO" id="GO:0030674">
    <property type="term" value="F:protein-macromolecule adaptor activity"/>
    <property type="evidence" value="ECO:0007669"/>
    <property type="project" value="TreeGrafter"/>
</dbReference>
<sequence length="486" mass="53149">MHLQLVLDSKGPFTNLDVISGRVQLHVYSNTTVSHITVKLEGESRTRLLAPPHPGRNDRPRPNLEIHKLLYKVATVFPPPDQINPVEPGIGPNFVLTPGSYTYPFYFKMPINNACLQNQTLSANLGFAGGMLEVAKPPAQHVKTTLPPSIYFPGEAEIRYYLKCTVNLPSFLKQNPRAFNAISFVPIEPPRPPQDGETYARRQHQFIPDTFSPMLGDRKGSTGSIFGKSRKGSLPESPSSPTAASKGPARFTVDARLPNPAILTCGGDVPLRLLVKQLSERNELLYLKTLQVELIGFTQVRAHDAVRTESSGWVLVSLANINRPIGTVADEIGTETEISKDFWAGQRLPDSVPPSFITCNISRKYELKVSVGLAYGGMHSRNQFIVLPLSISVEVFSGIRPPPELLKRTETYPPRRKPVPNETAAASAPSVTSGLPAQSAPGYEDAPPSYEDAIAETVPPVDGPRPGYRPPPDTGGEESRITDSKR</sequence>
<dbReference type="InParanoid" id="A0A0D1YNB5"/>
<feature type="domain" description="Arrestin-like N-terminal" evidence="2">
    <location>
        <begin position="10"/>
        <end position="115"/>
    </location>
</feature>
<dbReference type="EMBL" id="KN847550">
    <property type="protein sequence ID" value="KIW02227.1"/>
    <property type="molecule type" value="Genomic_DNA"/>
</dbReference>
<evidence type="ECO:0000259" key="2">
    <source>
        <dbReference type="Pfam" id="PF00339"/>
    </source>
</evidence>
<dbReference type="SUPFAM" id="SSF81296">
    <property type="entry name" value="E set domains"/>
    <property type="match status" value="1"/>
</dbReference>
<keyword evidence="4" id="KW-1185">Reference proteome</keyword>
<name>A0A0D1YNB5_9PEZI</name>
<proteinExistence type="predicted"/>
<feature type="region of interest" description="Disordered" evidence="1">
    <location>
        <begin position="210"/>
        <end position="249"/>
    </location>
</feature>
<dbReference type="InterPro" id="IPR050357">
    <property type="entry name" value="Arrestin_domain-protein"/>
</dbReference>
<evidence type="ECO:0000313" key="4">
    <source>
        <dbReference type="Proteomes" id="UP000053259"/>
    </source>
</evidence>
<dbReference type="CDD" id="cd22952">
    <property type="entry name" value="ART10-like"/>
    <property type="match status" value="1"/>
</dbReference>
<protein>
    <recommendedName>
        <fullName evidence="2">Arrestin-like N-terminal domain-containing protein</fullName>
    </recommendedName>
</protein>
<evidence type="ECO:0000313" key="3">
    <source>
        <dbReference type="EMBL" id="KIW02227.1"/>
    </source>
</evidence>
<dbReference type="Proteomes" id="UP000053259">
    <property type="component" value="Unassembled WGS sequence"/>
</dbReference>
<feature type="compositionally biased region" description="Basic and acidic residues" evidence="1">
    <location>
        <begin position="477"/>
        <end position="486"/>
    </location>
</feature>
<dbReference type="PANTHER" id="PTHR11188:SF166">
    <property type="entry name" value="ARRESTIN (OR S-ANTIGEN), N-TERMINAL DOMAIN PROTEIN (AFU_ORTHOLOGUE AFUA_7G02050)"/>
    <property type="match status" value="1"/>
</dbReference>
<dbReference type="GO" id="GO:0070086">
    <property type="term" value="P:ubiquitin-dependent endocytosis"/>
    <property type="evidence" value="ECO:0007669"/>
    <property type="project" value="TreeGrafter"/>
</dbReference>
<dbReference type="GeneID" id="27314354"/>
<dbReference type="RefSeq" id="XP_016212096.1">
    <property type="nucleotide sequence ID" value="XM_016360014.1"/>
</dbReference>
<dbReference type="OrthoDB" id="3365616at2759"/>
<accession>A0A0D1YNB5</accession>
<dbReference type="STRING" id="253628.A0A0D1YNB5"/>
<evidence type="ECO:0000256" key="1">
    <source>
        <dbReference type="SAM" id="MobiDB-lite"/>
    </source>
</evidence>